<dbReference type="CDD" id="cd05355">
    <property type="entry name" value="SDR_c1"/>
    <property type="match status" value="1"/>
</dbReference>
<feature type="compositionally biased region" description="Basic and acidic residues" evidence="3">
    <location>
        <begin position="38"/>
        <end position="53"/>
    </location>
</feature>
<reference evidence="6" key="1">
    <citation type="submission" date="2016-06" db="EMBL/GenBank/DDBJ databases">
        <authorList>
            <person name="Varghese N."/>
        </authorList>
    </citation>
    <scope>NUCLEOTIDE SEQUENCE [LARGE SCALE GENOMIC DNA]</scope>
    <source>
        <strain evidence="6">DSM 45555</strain>
    </source>
</reference>
<feature type="domain" description="Ketoreductase" evidence="4">
    <location>
        <begin position="55"/>
        <end position="243"/>
    </location>
</feature>
<dbReference type="AlphaFoldDB" id="A0A1C4W540"/>
<dbReference type="PRINTS" id="PR00081">
    <property type="entry name" value="GDHRDH"/>
</dbReference>
<organism evidence="5 6">
    <name type="scientific">Micromonospora marina</name>
    <dbReference type="NCBI Taxonomy" id="307120"/>
    <lineage>
        <taxon>Bacteria</taxon>
        <taxon>Bacillati</taxon>
        <taxon>Actinomycetota</taxon>
        <taxon>Actinomycetes</taxon>
        <taxon>Micromonosporales</taxon>
        <taxon>Micromonosporaceae</taxon>
        <taxon>Micromonospora</taxon>
    </lineage>
</organism>
<proteinExistence type="inferred from homology"/>
<keyword evidence="2" id="KW-0560">Oxidoreductase</keyword>
<dbReference type="InterPro" id="IPR057326">
    <property type="entry name" value="KR_dom"/>
</dbReference>
<keyword evidence="6" id="KW-1185">Reference proteome</keyword>
<dbReference type="InterPro" id="IPR036291">
    <property type="entry name" value="NAD(P)-bd_dom_sf"/>
</dbReference>
<dbReference type="InterPro" id="IPR020904">
    <property type="entry name" value="Sc_DH/Rdtase_CS"/>
</dbReference>
<dbReference type="NCBIfam" id="NF005559">
    <property type="entry name" value="PRK07231.1"/>
    <property type="match status" value="1"/>
</dbReference>
<feature type="compositionally biased region" description="Polar residues" evidence="3">
    <location>
        <begin position="1"/>
        <end position="10"/>
    </location>
</feature>
<feature type="compositionally biased region" description="Low complexity" evidence="3">
    <location>
        <begin position="11"/>
        <end position="26"/>
    </location>
</feature>
<sequence length="300" mass="32495">MSEDQFTQQHPAEQYGQQEGQPAQQQTPPGSEQQMGPKPDHGEESYRGSDRLSGKRAIITGGDSGIGRAVAVAFAREGADVLVTYLGDEEEKDARETVALIEQAGRTGVAVQCDLREEANCRELVDRALRDLGGVDILVNNAAYQMSQDNGLLDITTEQFDRVFKTNVYAMFWLCKFAVPHMKDGSTIINTSSIQAFDPSPQLLDYATTKAAIANFTKALAQNLAERGIRVNAVAPGPIWTPLIPATMPEEKVKQFGTDTPLGRPGQPAELAPAYVYFASQESSYVTGEILGVTGGRPTK</sequence>
<dbReference type="Pfam" id="PF13561">
    <property type="entry name" value="adh_short_C2"/>
    <property type="match status" value="1"/>
</dbReference>
<dbReference type="PROSITE" id="PS00061">
    <property type="entry name" value="ADH_SHORT"/>
    <property type="match status" value="1"/>
</dbReference>
<evidence type="ECO:0000256" key="1">
    <source>
        <dbReference type="ARBA" id="ARBA00006484"/>
    </source>
</evidence>
<dbReference type="SMART" id="SM00822">
    <property type="entry name" value="PKS_KR"/>
    <property type="match status" value="1"/>
</dbReference>
<dbReference type="PANTHER" id="PTHR48107">
    <property type="entry name" value="NADPH-DEPENDENT ALDEHYDE REDUCTASE-LIKE PROTEIN, CHLOROPLASTIC-RELATED"/>
    <property type="match status" value="1"/>
</dbReference>
<dbReference type="RefSeq" id="WP_018784263.1">
    <property type="nucleotide sequence ID" value="NZ_FMCV01000004.1"/>
</dbReference>
<dbReference type="FunFam" id="3.40.50.720:FF:000097">
    <property type="entry name" value="SDR family oxidoreductase"/>
    <property type="match status" value="1"/>
</dbReference>
<evidence type="ECO:0000259" key="4">
    <source>
        <dbReference type="SMART" id="SM00822"/>
    </source>
</evidence>
<dbReference type="EMBL" id="FMCV01000004">
    <property type="protein sequence ID" value="SCE91304.1"/>
    <property type="molecule type" value="Genomic_DNA"/>
</dbReference>
<protein>
    <recommendedName>
        <fullName evidence="4">Ketoreductase domain-containing protein</fullName>
    </recommendedName>
</protein>
<name>A0A1C4W540_9ACTN</name>
<dbReference type="Proteomes" id="UP000198551">
    <property type="component" value="Unassembled WGS sequence"/>
</dbReference>
<dbReference type="PRINTS" id="PR00080">
    <property type="entry name" value="SDRFAMILY"/>
</dbReference>
<dbReference type="InterPro" id="IPR002347">
    <property type="entry name" value="SDR_fam"/>
</dbReference>
<comment type="similarity">
    <text evidence="1">Belongs to the short-chain dehydrogenases/reductases (SDR) family.</text>
</comment>
<dbReference type="SUPFAM" id="SSF51735">
    <property type="entry name" value="NAD(P)-binding Rossmann-fold domains"/>
    <property type="match status" value="1"/>
</dbReference>
<feature type="region of interest" description="Disordered" evidence="3">
    <location>
        <begin position="1"/>
        <end position="56"/>
    </location>
</feature>
<evidence type="ECO:0000256" key="2">
    <source>
        <dbReference type="ARBA" id="ARBA00023002"/>
    </source>
</evidence>
<evidence type="ECO:0000313" key="5">
    <source>
        <dbReference type="EMBL" id="SCE91304.1"/>
    </source>
</evidence>
<dbReference type="Gene3D" id="3.40.50.720">
    <property type="entry name" value="NAD(P)-binding Rossmann-like Domain"/>
    <property type="match status" value="1"/>
</dbReference>
<gene>
    <name evidence="5" type="ORF">GA0070215_104237</name>
</gene>
<evidence type="ECO:0000256" key="3">
    <source>
        <dbReference type="SAM" id="MobiDB-lite"/>
    </source>
</evidence>
<evidence type="ECO:0000313" key="6">
    <source>
        <dbReference type="Proteomes" id="UP000198551"/>
    </source>
</evidence>
<dbReference type="GO" id="GO:0016614">
    <property type="term" value="F:oxidoreductase activity, acting on CH-OH group of donors"/>
    <property type="evidence" value="ECO:0007669"/>
    <property type="project" value="UniProtKB-ARBA"/>
</dbReference>
<dbReference type="PANTHER" id="PTHR48107:SF16">
    <property type="entry name" value="NADPH-DEPENDENT ALDEHYDE REDUCTASE 1, CHLOROPLASTIC"/>
    <property type="match status" value="1"/>
</dbReference>
<accession>A0A1C4W540</accession>